<evidence type="ECO:0000313" key="5">
    <source>
        <dbReference type="Proteomes" id="UP001595814"/>
    </source>
</evidence>
<dbReference type="PANTHER" id="PTHR46376">
    <property type="entry name" value="LEUCINE-ZIPPER-LIKE TRANSCRIPTIONAL REGULATOR 1"/>
    <property type="match status" value="1"/>
</dbReference>
<keyword evidence="1" id="KW-0880">Kelch repeat</keyword>
<comment type="caution">
    <text evidence="4">The sequence shown here is derived from an EMBL/GenBank/DDBJ whole genome shotgun (WGS) entry which is preliminary data.</text>
</comment>
<reference evidence="5" key="1">
    <citation type="journal article" date="2019" name="Int. J. Syst. Evol. Microbiol.">
        <title>The Global Catalogue of Microorganisms (GCM) 10K type strain sequencing project: providing services to taxonomists for standard genome sequencing and annotation.</title>
        <authorList>
            <consortium name="The Broad Institute Genomics Platform"/>
            <consortium name="The Broad Institute Genome Sequencing Center for Infectious Disease"/>
            <person name="Wu L."/>
            <person name="Ma J."/>
        </authorList>
    </citation>
    <scope>NUCLEOTIDE SEQUENCE [LARGE SCALE GENOMIC DNA]</scope>
    <source>
        <strain evidence="5">CECT 7477</strain>
    </source>
</reference>
<keyword evidence="2" id="KW-0677">Repeat</keyword>
<gene>
    <name evidence="4" type="ORF">ACFOUT_17350</name>
</gene>
<dbReference type="Gene3D" id="2.120.10.80">
    <property type="entry name" value="Kelch-type beta propeller"/>
    <property type="match status" value="1"/>
</dbReference>
<dbReference type="InterPro" id="IPR058667">
    <property type="entry name" value="DUF6242_C"/>
</dbReference>
<evidence type="ECO:0000313" key="4">
    <source>
        <dbReference type="EMBL" id="MFC4097655.1"/>
    </source>
</evidence>
<organism evidence="4 5">
    <name type="scientific">Euzebyella saccharophila</name>
    <dbReference type="NCBI Taxonomy" id="679664"/>
    <lineage>
        <taxon>Bacteria</taxon>
        <taxon>Pseudomonadati</taxon>
        <taxon>Bacteroidota</taxon>
        <taxon>Flavobacteriia</taxon>
        <taxon>Flavobacteriales</taxon>
        <taxon>Flavobacteriaceae</taxon>
        <taxon>Euzebyella</taxon>
    </lineage>
</organism>
<dbReference type="Proteomes" id="UP001595814">
    <property type="component" value="Unassembled WGS sequence"/>
</dbReference>
<dbReference type="PANTHER" id="PTHR46376:SF1">
    <property type="entry name" value="LEUCINE-ZIPPER-LIKE TRANSCRIPTIONAL REGULATOR 1"/>
    <property type="match status" value="1"/>
</dbReference>
<dbReference type="SUPFAM" id="SSF117281">
    <property type="entry name" value="Kelch motif"/>
    <property type="match status" value="1"/>
</dbReference>
<protein>
    <recommendedName>
        <fullName evidence="3">DUF6242 domain-containing protein</fullName>
    </recommendedName>
</protein>
<evidence type="ECO:0000259" key="3">
    <source>
        <dbReference type="Pfam" id="PF25852"/>
    </source>
</evidence>
<evidence type="ECO:0000256" key="1">
    <source>
        <dbReference type="ARBA" id="ARBA00022441"/>
    </source>
</evidence>
<sequence length="247" mass="27639">MAYNGFGARRAHATAVFGDKIWVIGGINTDVDPWVEYDDVWSSTDGENWIRELEHAPFGHMFYPTLTVFNNKLFLIGRARSSTVSLWPMQVWSSTDGTTWTLEVSNPFPEREGHKTLVFQNQLFVIGGTAAGIDYADIWTSQDGNSWSQLTLTGDLFEGRHHHGAIVYDNKIWVMGGAQILGTGGYSDHFYSSNGTEWYEYTDLGTDPDILTNFGVLNYNDAIWVFGGYKIGDSGPTGEIVSLRIRE</sequence>
<evidence type="ECO:0000256" key="2">
    <source>
        <dbReference type="ARBA" id="ARBA00022737"/>
    </source>
</evidence>
<dbReference type="InterPro" id="IPR015915">
    <property type="entry name" value="Kelch-typ_b-propeller"/>
</dbReference>
<feature type="domain" description="DUF6242" evidence="3">
    <location>
        <begin position="38"/>
        <end position="232"/>
    </location>
</feature>
<dbReference type="RefSeq" id="WP_192463236.1">
    <property type="nucleotide sequence ID" value="NZ_JACYFJ010000006.1"/>
</dbReference>
<dbReference type="InterPro" id="IPR051568">
    <property type="entry name" value="LZTR1/Attractin"/>
</dbReference>
<dbReference type="Pfam" id="PF25852">
    <property type="entry name" value="DUF6242_C"/>
    <property type="match status" value="1"/>
</dbReference>
<keyword evidence="5" id="KW-1185">Reference proteome</keyword>
<accession>A0ABV8JXN5</accession>
<dbReference type="EMBL" id="JBHSAW010000024">
    <property type="protein sequence ID" value="MFC4097655.1"/>
    <property type="molecule type" value="Genomic_DNA"/>
</dbReference>
<proteinExistence type="predicted"/>
<name>A0ABV8JXN5_9FLAO</name>